<dbReference type="UniPathway" id="UPA00068">
    <property type="reaction ID" value="UER00106"/>
</dbReference>
<evidence type="ECO:0000256" key="7">
    <source>
        <dbReference type="ARBA" id="ARBA00022605"/>
    </source>
</evidence>
<evidence type="ECO:0000256" key="4">
    <source>
        <dbReference type="ARBA" id="ARBA00008694"/>
    </source>
</evidence>
<accession>A0A1L0GS37</accession>
<feature type="domain" description="N-acetyltransferase" evidence="14">
    <location>
        <begin position="397"/>
        <end position="541"/>
    </location>
</feature>
<evidence type="ECO:0000256" key="11">
    <source>
        <dbReference type="ARBA" id="ARBA00023315"/>
    </source>
</evidence>
<keyword evidence="7 13" id="KW-0028">Amino-acid biosynthesis</keyword>
<evidence type="ECO:0000256" key="2">
    <source>
        <dbReference type="ARBA" id="ARBA00004173"/>
    </source>
</evidence>
<dbReference type="GO" id="GO:0004042">
    <property type="term" value="F:L-glutamate N-acetyltransferase activity"/>
    <property type="evidence" value="ECO:0007669"/>
    <property type="project" value="InterPro"/>
</dbReference>
<comment type="function">
    <text evidence="1 13">N-acetylglutamate synthase involved in arginine biosynthesis.</text>
</comment>
<gene>
    <name evidence="15" type="ORF">SAMEA4029009_CIC11G00000005583</name>
</gene>
<comment type="subcellular location">
    <subcellularLocation>
        <location evidence="2 13">Mitochondrion</location>
    </subcellularLocation>
</comment>
<keyword evidence="9" id="KW-0809">Transit peptide</keyword>
<dbReference type="Gene3D" id="3.40.630.30">
    <property type="match status" value="1"/>
</dbReference>
<organism evidence="15 16">
    <name type="scientific">Sungouiella intermedia</name>
    <dbReference type="NCBI Taxonomy" id="45354"/>
    <lineage>
        <taxon>Eukaryota</taxon>
        <taxon>Fungi</taxon>
        <taxon>Dikarya</taxon>
        <taxon>Ascomycota</taxon>
        <taxon>Saccharomycotina</taxon>
        <taxon>Pichiomycetes</taxon>
        <taxon>Metschnikowiaceae</taxon>
        <taxon>Sungouiella</taxon>
    </lineage>
</organism>
<dbReference type="AlphaFoldDB" id="A0A1L0GS37"/>
<evidence type="ECO:0000256" key="13">
    <source>
        <dbReference type="PIRNR" id="PIRNR007892"/>
    </source>
</evidence>
<comment type="similarity">
    <text evidence="4 13">Belongs to the acetyltransferase family.</text>
</comment>
<evidence type="ECO:0000313" key="15">
    <source>
        <dbReference type="EMBL" id="SGZ58829.1"/>
    </source>
</evidence>
<keyword evidence="10 13" id="KW-0496">Mitochondrion</keyword>
<dbReference type="EMBL" id="LT635770">
    <property type="protein sequence ID" value="SGZ58829.1"/>
    <property type="molecule type" value="Genomic_DNA"/>
</dbReference>
<evidence type="ECO:0000256" key="9">
    <source>
        <dbReference type="ARBA" id="ARBA00022946"/>
    </source>
</evidence>
<proteinExistence type="inferred from homology"/>
<dbReference type="GO" id="GO:0006526">
    <property type="term" value="P:L-arginine biosynthetic process"/>
    <property type="evidence" value="ECO:0007669"/>
    <property type="project" value="UniProtKB-UniPathway"/>
</dbReference>
<evidence type="ECO:0000256" key="10">
    <source>
        <dbReference type="ARBA" id="ARBA00023128"/>
    </source>
</evidence>
<comment type="catalytic activity">
    <reaction evidence="12 13">
        <text>L-glutamate + acetyl-CoA = N-acetyl-L-glutamate + CoA + H(+)</text>
        <dbReference type="Rhea" id="RHEA:24292"/>
        <dbReference type="ChEBI" id="CHEBI:15378"/>
        <dbReference type="ChEBI" id="CHEBI:29985"/>
        <dbReference type="ChEBI" id="CHEBI:44337"/>
        <dbReference type="ChEBI" id="CHEBI:57287"/>
        <dbReference type="ChEBI" id="CHEBI:57288"/>
        <dbReference type="EC" id="2.3.1.1"/>
    </reaction>
</comment>
<dbReference type="InterPro" id="IPR006855">
    <property type="entry name" value="Vertebrate-like_GNAT_dom"/>
</dbReference>
<dbReference type="PANTHER" id="PTHR23342">
    <property type="entry name" value="N-ACETYLGLUTAMATE SYNTHASE"/>
    <property type="match status" value="1"/>
</dbReference>
<protein>
    <recommendedName>
        <fullName evidence="6 13">Amino-acid acetyltransferase, mitochondrial</fullName>
        <ecNumber evidence="5 13">2.3.1.1</ecNumber>
    </recommendedName>
    <alternativeName>
        <fullName evidence="13">Glutamate N-acetyltransferase</fullName>
    </alternativeName>
    <alternativeName>
        <fullName evidence="13">N-acetylglutamate synthase</fullName>
    </alternativeName>
</protein>
<evidence type="ECO:0000256" key="12">
    <source>
        <dbReference type="ARBA" id="ARBA00048372"/>
    </source>
</evidence>
<dbReference type="GO" id="GO:0005759">
    <property type="term" value="C:mitochondrial matrix"/>
    <property type="evidence" value="ECO:0007669"/>
    <property type="project" value="TreeGrafter"/>
</dbReference>
<dbReference type="PROSITE" id="PS51731">
    <property type="entry name" value="GNAT_NAGS"/>
    <property type="match status" value="1"/>
</dbReference>
<dbReference type="EC" id="2.3.1.1" evidence="5 13"/>
<evidence type="ECO:0000259" key="14">
    <source>
        <dbReference type="PROSITE" id="PS51731"/>
    </source>
</evidence>
<evidence type="ECO:0000256" key="5">
    <source>
        <dbReference type="ARBA" id="ARBA00012697"/>
    </source>
</evidence>
<keyword evidence="8 13" id="KW-0808">Transferase</keyword>
<evidence type="ECO:0000313" key="16">
    <source>
        <dbReference type="Proteomes" id="UP000182259"/>
    </source>
</evidence>
<dbReference type="InterPro" id="IPR011190">
    <property type="entry name" value="GlcNAc_Synth_fun"/>
</dbReference>
<sequence length="541" mass="61704">MSKLKNLGSQLVSNFKSTDNATKAKRDLILSILKSTTTKREAKNYLQKYQNQFSDGESNFHNPLKDGHLTKAENQRDLFITRFLRNQNPFLNIYEDDETKLQKIPLRIALVKLSLLDESPETWKGVSETFKRLVTLGISPIIILDHDHLSQKDFKTNAAYMMKQGYKLLLQLSVTSDEGTTVESMILRSLFVDQCQQMKLSSLEQLLIPLYQGIIPIVQPLQYNVTNGSQNFVTSNEALYTVCSELLEHPELLTIEKVIVIDKLGGIPSIERNQTSHVYINLSQEYSDIVSELFIGFLDPATRDKHLDNFKTMNKILTLAKLKSATNEATGIITTPEIMSLNDDELNPIIYNVLTDRPIISSSLPSTHLRTPEVSTSIIKKGFEVIVIDEHSVEGELTFKKLVTSGLIDENRIFELMNDSFGRKLDVHSYIERINENLASIIIVGDYVGAAIITWEKLTNGEKVAYLDKFAVASEYQGLPSLADIIFKLIYRCHQSELLWRSRKNNPVNKWYFDRCRGSFSADDSNWKLFFTGKYSMEEWA</sequence>
<dbReference type="Proteomes" id="UP000182259">
    <property type="component" value="Chromosome VII"/>
</dbReference>
<dbReference type="Pfam" id="PF04768">
    <property type="entry name" value="NAT"/>
    <property type="match status" value="1"/>
</dbReference>
<dbReference type="PANTHER" id="PTHR23342:SF4">
    <property type="entry name" value="AMINO-ACID ACETYLTRANSFERASE, MITOCHONDRIAL"/>
    <property type="match status" value="1"/>
</dbReference>
<evidence type="ECO:0000256" key="1">
    <source>
        <dbReference type="ARBA" id="ARBA00002294"/>
    </source>
</evidence>
<keyword evidence="11 13" id="KW-0012">Acyltransferase</keyword>
<evidence type="ECO:0000256" key="3">
    <source>
        <dbReference type="ARBA" id="ARBA00004925"/>
    </source>
</evidence>
<name>A0A1L0GS37_9ASCO</name>
<evidence type="ECO:0000256" key="8">
    <source>
        <dbReference type="ARBA" id="ARBA00022679"/>
    </source>
</evidence>
<dbReference type="PIRSF" id="PIRSF007892">
    <property type="entry name" value="NAGS_fungal"/>
    <property type="match status" value="1"/>
</dbReference>
<reference evidence="15 16" key="1">
    <citation type="submission" date="2016-10" db="EMBL/GenBank/DDBJ databases">
        <authorList>
            <person name="de Groot N.N."/>
        </authorList>
    </citation>
    <scope>NUCLEOTIDE SEQUENCE [LARGE SCALE GENOMIC DNA]</scope>
    <source>
        <strain evidence="15 16">PYCC 4715</strain>
    </source>
</reference>
<dbReference type="GO" id="GO:0006592">
    <property type="term" value="P:ornithine biosynthetic process"/>
    <property type="evidence" value="ECO:0007669"/>
    <property type="project" value="TreeGrafter"/>
</dbReference>
<comment type="pathway">
    <text evidence="3 13">Amino-acid biosynthesis; L-arginine biosynthesis; N(2)-acetyl-L-ornithine from L-glutamate: step 1/4.</text>
</comment>
<evidence type="ECO:0000256" key="6">
    <source>
        <dbReference type="ARBA" id="ARBA00018802"/>
    </source>
</evidence>